<sequence length="275" mass="31291">MITGIYPENVVFYTDQYFQGQKLTLDRTNAFYDTTDIYDRAFYRSISSLVVPPGKKVLLCNTRTEDSCQFPYTGTVKLVAASDNDVTRGVKIIDQPQLTLATLFAHRDQQPPLFEMLQLNHVYNASELGDVGITSSSLRLHDKQYQVKACLQSNLEGTCDIYYADSNYFGDLRNDSYRSFVIEKRDLNNVIGLAYMDLQLHGPQYPLLTGTNENFPDIFRGGISSIKLLLPGYEFSYCLTDNQQNLECTGYRSNDSLGLSSDYDDNRTLSIRIRE</sequence>
<dbReference type="Proteomes" id="UP001569175">
    <property type="component" value="Unassembled WGS sequence"/>
</dbReference>
<gene>
    <name evidence="1" type="ORF">ACED57_23420</name>
</gene>
<dbReference type="EMBL" id="JBGOOL010000126">
    <property type="protein sequence ID" value="MEZ8056045.1"/>
    <property type="molecule type" value="Genomic_DNA"/>
</dbReference>
<dbReference type="RefSeq" id="WP_371708611.1">
    <property type="nucleotide sequence ID" value="NZ_JBGOOL010000126.1"/>
</dbReference>
<proteinExistence type="predicted"/>
<organism evidence="1 2">
    <name type="scientific">Vibrio atlanticus</name>
    <dbReference type="NCBI Taxonomy" id="693153"/>
    <lineage>
        <taxon>Bacteria</taxon>
        <taxon>Pseudomonadati</taxon>
        <taxon>Pseudomonadota</taxon>
        <taxon>Gammaproteobacteria</taxon>
        <taxon>Vibrionales</taxon>
        <taxon>Vibrionaceae</taxon>
        <taxon>Vibrio</taxon>
    </lineage>
</organism>
<comment type="caution">
    <text evidence="1">The sequence shown here is derived from an EMBL/GenBank/DDBJ whole genome shotgun (WGS) entry which is preliminary data.</text>
</comment>
<reference evidence="1 2" key="1">
    <citation type="submission" date="2024-06" db="EMBL/GenBank/DDBJ databases">
        <authorList>
            <person name="Steensen K."/>
            <person name="Seneca J."/>
            <person name="Bartlau N."/>
            <person name="Yu A.X."/>
            <person name="Polz M.F."/>
        </authorList>
    </citation>
    <scope>NUCLEOTIDE SEQUENCE [LARGE SCALE GENOMIC DNA]</scope>
    <source>
        <strain evidence="1 2">1F9</strain>
    </source>
</reference>
<dbReference type="Gene3D" id="2.60.20.10">
    <property type="entry name" value="Crystallins"/>
    <property type="match status" value="1"/>
</dbReference>
<evidence type="ECO:0000313" key="1">
    <source>
        <dbReference type="EMBL" id="MEZ8056045.1"/>
    </source>
</evidence>
<keyword evidence="2" id="KW-1185">Reference proteome</keyword>
<name>A0ABV4KXD4_9VIBR</name>
<accession>A0ABV4KXD4</accession>
<protein>
    <submittedName>
        <fullName evidence="1">Uncharacterized protein</fullName>
    </submittedName>
</protein>
<evidence type="ECO:0000313" key="2">
    <source>
        <dbReference type="Proteomes" id="UP001569175"/>
    </source>
</evidence>